<evidence type="ECO:0000256" key="4">
    <source>
        <dbReference type="ARBA" id="ARBA00022692"/>
    </source>
</evidence>
<accession>A0A0S4US22</accession>
<dbReference type="InterPro" id="IPR036259">
    <property type="entry name" value="MFS_trans_sf"/>
</dbReference>
<feature type="transmembrane region" description="Helical" evidence="7">
    <location>
        <begin position="308"/>
        <end position="330"/>
    </location>
</feature>
<evidence type="ECO:0000256" key="2">
    <source>
        <dbReference type="ARBA" id="ARBA00022448"/>
    </source>
</evidence>
<reference evidence="9" key="1">
    <citation type="submission" date="2015-10" db="EMBL/GenBank/DDBJ databases">
        <authorList>
            <person name="Gilbert D.G."/>
        </authorList>
    </citation>
    <scope>NUCLEOTIDE SEQUENCE</scope>
    <source>
        <strain evidence="9">Phyl III-seqv23</strain>
    </source>
</reference>
<evidence type="ECO:0000313" key="11">
    <source>
        <dbReference type="EMBL" id="CUV41832.1"/>
    </source>
</evidence>
<dbReference type="CDD" id="cd00431">
    <property type="entry name" value="cysteine_hydrolases"/>
    <property type="match status" value="1"/>
</dbReference>
<dbReference type="EMBL" id="LN899825">
    <property type="protein sequence ID" value="CUV32648.1"/>
    <property type="molecule type" value="Genomic_DNA"/>
</dbReference>
<sequence length="608" mass="64338">MTTGSDEPWRRNLAVCLFGSFSTVLAMTLMLPFLPIYVEQLGVIGHAAIVQWSGVAFGATFVTAGLTAPLWGHLGDRYGRKPMLLRASLGMAIVVSLMGLATNIWQLVALRLLAGLAGGYASGATILVAVQTPKARSGWALGVLASGVMAGNLVGPLVGGALPPMIGMRATFWCAGGLIFVSFLATAWLVREAQKLPEAVRTVASWPQVPNKCAVIAMLLAGLILMVANMSIEPIITVYVQRLVSDPRKVTFVAGLVMSAAALGSVLSASQLGKLADRIGHSTVIITALAWAGLLLIPQALVTASWQLIGLRFAMGLALGGLLPCIAAVLRHNVPDPLVGKVMGYALSFQFAGQVVGPLAGGFVGGHAGMRAVFFMTGGLLLLGAFFIWRIVGFAPGRSRIRASRLGWSLSMSAPFQLNPAKSALLVMDYQNVLLEHFVSEDQRAGVLANTARMIEAVRAAQMPVVYVMVAFRQGYPEVNERNRLFSRVKQSGAFGRGQVETAIHPAVAPQDNEPVVIKHRIGAFTGTALETLLRSNGIETLVLAGVTTAGVVLSTVRQALDLDYRVVVARDCCADPDPDVHHVLLDKVIAQHAEVVSAQRVVDALPA</sequence>
<gene>
    <name evidence="12" type="ORF">RD1301_v1_2570011</name>
    <name evidence="9" type="ORF">RUN1744_v1_800057</name>
    <name evidence="10" type="ORF">TD1301_v1_120058</name>
    <name evidence="11" type="ORF">TF3108_v1_860011</name>
</gene>
<keyword evidence="5 7" id="KW-1133">Transmembrane helix</keyword>
<dbReference type="Gene3D" id="1.20.1250.20">
    <property type="entry name" value="MFS general substrate transporter like domains"/>
    <property type="match status" value="2"/>
</dbReference>
<dbReference type="Pfam" id="PF07690">
    <property type="entry name" value="MFS_1"/>
    <property type="match status" value="1"/>
</dbReference>
<dbReference type="GO" id="GO:0005886">
    <property type="term" value="C:plasma membrane"/>
    <property type="evidence" value="ECO:0007669"/>
    <property type="project" value="UniProtKB-SubCell"/>
</dbReference>
<evidence type="ECO:0000256" key="6">
    <source>
        <dbReference type="ARBA" id="ARBA00023136"/>
    </source>
</evidence>
<dbReference type="InterPro" id="IPR011701">
    <property type="entry name" value="MFS"/>
</dbReference>
<feature type="transmembrane region" description="Helical" evidence="7">
    <location>
        <begin position="108"/>
        <end position="130"/>
    </location>
</feature>
<evidence type="ECO:0000313" key="12">
    <source>
        <dbReference type="EMBL" id="CUV62704.1"/>
    </source>
</evidence>
<evidence type="ECO:0000256" key="5">
    <source>
        <dbReference type="ARBA" id="ARBA00022989"/>
    </source>
</evidence>
<evidence type="ECO:0000313" key="9">
    <source>
        <dbReference type="EMBL" id="CUV24998.1"/>
    </source>
</evidence>
<keyword evidence="2" id="KW-0813">Transport</keyword>
<protein>
    <submittedName>
        <fullName evidence="9">Multidrug resistance protein MdtG (Modular protein)</fullName>
    </submittedName>
</protein>
<dbReference type="InterPro" id="IPR000868">
    <property type="entry name" value="Isochorismatase-like_dom"/>
</dbReference>
<dbReference type="PRINTS" id="PR01035">
    <property type="entry name" value="TCRTETA"/>
</dbReference>
<organism evidence="9">
    <name type="scientific">Ralstonia solanacearum</name>
    <name type="common">Pseudomonas solanacearum</name>
    <dbReference type="NCBI Taxonomy" id="305"/>
    <lineage>
        <taxon>Bacteria</taxon>
        <taxon>Pseudomonadati</taxon>
        <taxon>Pseudomonadota</taxon>
        <taxon>Betaproteobacteria</taxon>
        <taxon>Burkholderiales</taxon>
        <taxon>Burkholderiaceae</taxon>
        <taxon>Ralstonia</taxon>
        <taxon>Ralstonia solanacearum species complex</taxon>
    </lineage>
</organism>
<keyword evidence="6 7" id="KW-0472">Membrane</keyword>
<comment type="subcellular location">
    <subcellularLocation>
        <location evidence="1">Cell membrane</location>
        <topology evidence="1">Multi-pass membrane protein</topology>
    </subcellularLocation>
</comment>
<dbReference type="Gene3D" id="3.40.50.850">
    <property type="entry name" value="Isochorismatase-like"/>
    <property type="match status" value="1"/>
</dbReference>
<dbReference type="InterPro" id="IPR001958">
    <property type="entry name" value="Tet-R_TetA/multi-R_MdtG-like"/>
</dbReference>
<dbReference type="SUPFAM" id="SSF103473">
    <property type="entry name" value="MFS general substrate transporter"/>
    <property type="match status" value="1"/>
</dbReference>
<evidence type="ECO:0000313" key="10">
    <source>
        <dbReference type="EMBL" id="CUV32648.1"/>
    </source>
</evidence>
<name>A0A0S4US22_RALSL</name>
<dbReference type="CDD" id="cd17391">
    <property type="entry name" value="MFS_MdtG_MDR_like"/>
    <property type="match status" value="1"/>
</dbReference>
<dbReference type="PANTHER" id="PTHR43414:SF6">
    <property type="entry name" value="MULTIDRUG RESISTANCE PROTEIN MDTG"/>
    <property type="match status" value="1"/>
</dbReference>
<dbReference type="EMBL" id="LN899826">
    <property type="protein sequence ID" value="CUV41832.1"/>
    <property type="molecule type" value="Genomic_DNA"/>
</dbReference>
<feature type="transmembrane region" description="Helical" evidence="7">
    <location>
        <begin position="372"/>
        <end position="392"/>
    </location>
</feature>
<dbReference type="GO" id="GO:0022857">
    <property type="term" value="F:transmembrane transporter activity"/>
    <property type="evidence" value="ECO:0007669"/>
    <property type="project" value="InterPro"/>
</dbReference>
<dbReference type="PROSITE" id="PS50850">
    <property type="entry name" value="MFS"/>
    <property type="match status" value="1"/>
</dbReference>
<feature type="transmembrane region" description="Helical" evidence="7">
    <location>
        <begin position="252"/>
        <end position="272"/>
    </location>
</feature>
<feature type="transmembrane region" description="Helical" evidence="7">
    <location>
        <begin position="137"/>
        <end position="158"/>
    </location>
</feature>
<evidence type="ECO:0000256" key="3">
    <source>
        <dbReference type="ARBA" id="ARBA00022475"/>
    </source>
</evidence>
<feature type="transmembrane region" description="Helical" evidence="7">
    <location>
        <begin position="211"/>
        <end position="232"/>
    </location>
</feature>
<evidence type="ECO:0000259" key="8">
    <source>
        <dbReference type="PROSITE" id="PS50850"/>
    </source>
</evidence>
<feature type="transmembrane region" description="Helical" evidence="7">
    <location>
        <begin position="49"/>
        <end position="71"/>
    </location>
</feature>
<dbReference type="AlphaFoldDB" id="A0A0S4US22"/>
<feature type="transmembrane region" description="Helical" evidence="7">
    <location>
        <begin position="12"/>
        <end position="37"/>
    </location>
</feature>
<dbReference type="EMBL" id="LN899822">
    <property type="protein sequence ID" value="CUV62704.1"/>
    <property type="molecule type" value="Genomic_DNA"/>
</dbReference>
<feature type="domain" description="Major facilitator superfamily (MFS) profile" evidence="8">
    <location>
        <begin position="12"/>
        <end position="396"/>
    </location>
</feature>
<dbReference type="Pfam" id="PF00857">
    <property type="entry name" value="Isochorismatase"/>
    <property type="match status" value="1"/>
</dbReference>
<dbReference type="PANTHER" id="PTHR43414">
    <property type="entry name" value="MULTIDRUG RESISTANCE PROTEIN MDTG"/>
    <property type="match status" value="1"/>
</dbReference>
<dbReference type="InterPro" id="IPR020846">
    <property type="entry name" value="MFS_dom"/>
</dbReference>
<proteinExistence type="predicted"/>
<evidence type="ECO:0000256" key="1">
    <source>
        <dbReference type="ARBA" id="ARBA00004651"/>
    </source>
</evidence>
<feature type="transmembrane region" description="Helical" evidence="7">
    <location>
        <begin position="284"/>
        <end position="302"/>
    </location>
</feature>
<dbReference type="EMBL" id="LN899823">
    <property type="protein sequence ID" value="CUV24998.1"/>
    <property type="molecule type" value="Genomic_DNA"/>
</dbReference>
<dbReference type="SUPFAM" id="SSF52499">
    <property type="entry name" value="Isochorismatase-like hydrolases"/>
    <property type="match status" value="1"/>
</dbReference>
<keyword evidence="4 7" id="KW-0812">Transmembrane</keyword>
<keyword evidence="3" id="KW-1003">Cell membrane</keyword>
<feature type="transmembrane region" description="Helical" evidence="7">
    <location>
        <begin position="342"/>
        <end position="366"/>
    </location>
</feature>
<evidence type="ECO:0000256" key="7">
    <source>
        <dbReference type="SAM" id="Phobius"/>
    </source>
</evidence>
<feature type="transmembrane region" description="Helical" evidence="7">
    <location>
        <begin position="83"/>
        <end position="102"/>
    </location>
</feature>
<dbReference type="InterPro" id="IPR036380">
    <property type="entry name" value="Isochorismatase-like_sf"/>
</dbReference>
<feature type="transmembrane region" description="Helical" evidence="7">
    <location>
        <begin position="170"/>
        <end position="190"/>
    </location>
</feature>